<feature type="domain" description="DDH" evidence="1">
    <location>
        <begin position="19"/>
        <end position="154"/>
    </location>
</feature>
<evidence type="ECO:0000313" key="4">
    <source>
        <dbReference type="Proteomes" id="UP000218181"/>
    </source>
</evidence>
<dbReference type="AlphaFoldDB" id="A0A2A5RPM1"/>
<dbReference type="PANTHER" id="PTHR47618:SF1">
    <property type="entry name" value="BIFUNCTIONAL OLIGORIBONUCLEASE AND PAP PHOSPHATASE NRNA"/>
    <property type="match status" value="1"/>
</dbReference>
<dbReference type="InterPro" id="IPR051319">
    <property type="entry name" value="Oligoribo/pAp-PDE_c-di-AMP_PDE"/>
</dbReference>
<organism evidence="3 4">
    <name type="scientific">Lactococcus fujiensis JCM 16395</name>
    <dbReference type="NCBI Taxonomy" id="1291764"/>
    <lineage>
        <taxon>Bacteria</taxon>
        <taxon>Bacillati</taxon>
        <taxon>Bacillota</taxon>
        <taxon>Bacilli</taxon>
        <taxon>Lactobacillales</taxon>
        <taxon>Streptococcaceae</taxon>
        <taxon>Lactococcus</taxon>
    </lineage>
</organism>
<evidence type="ECO:0000313" key="3">
    <source>
        <dbReference type="EMBL" id="PCS01400.1"/>
    </source>
</evidence>
<dbReference type="InterPro" id="IPR001667">
    <property type="entry name" value="DDH_dom"/>
</dbReference>
<gene>
    <name evidence="3" type="ORF">RT41_GL000164</name>
</gene>
<accession>A0A2A5RPM1</accession>
<evidence type="ECO:0000259" key="2">
    <source>
        <dbReference type="Pfam" id="PF02272"/>
    </source>
</evidence>
<dbReference type="GO" id="GO:0003676">
    <property type="term" value="F:nucleic acid binding"/>
    <property type="evidence" value="ECO:0007669"/>
    <property type="project" value="InterPro"/>
</dbReference>
<sequence>MKVNNMNEILEKIKAYDTILIHRHKNPDPDAIGSQCGLRAVLRATFPEKKIYAVGYDEPTLEFLALMDHIELPENEKYLSIVCDTANRPRIDDDRWQTADLLIKIDHHPNDDAYGDIQLVEDYRSSASEIVSDFAFENGLDMNAEAARLLYGGIVGDTGRFLYPATSPKTLYLASKLAEFDFDRSALGREMTSFDMKIARLQGYIYENLEVSENGAARIVLTQALLKRFEITDAETSKIVGVPGSIRTVESWAIFVEQIDGHYRVRMRSKTHPINEIAKRHDGGGHLLASGANSFSLEENEQIWEELQANLNQ</sequence>
<dbReference type="InterPro" id="IPR003156">
    <property type="entry name" value="DHHA1_dom"/>
</dbReference>
<protein>
    <submittedName>
        <fullName evidence="3">Oligoribonuclease</fullName>
    </submittedName>
</protein>
<dbReference type="EMBL" id="JXJU01000001">
    <property type="protein sequence ID" value="PCS01400.1"/>
    <property type="molecule type" value="Genomic_DNA"/>
</dbReference>
<proteinExistence type="predicted"/>
<keyword evidence="4" id="KW-1185">Reference proteome</keyword>
<dbReference type="Pfam" id="PF02272">
    <property type="entry name" value="DHHA1"/>
    <property type="match status" value="1"/>
</dbReference>
<name>A0A2A5RPM1_9LACT</name>
<evidence type="ECO:0000259" key="1">
    <source>
        <dbReference type="Pfam" id="PF01368"/>
    </source>
</evidence>
<dbReference type="Proteomes" id="UP000218181">
    <property type="component" value="Unassembled WGS sequence"/>
</dbReference>
<dbReference type="Gene3D" id="3.10.310.30">
    <property type="match status" value="1"/>
</dbReference>
<dbReference type="Gene3D" id="3.90.1640.10">
    <property type="entry name" value="inorganic pyrophosphatase (n-terminal core)"/>
    <property type="match status" value="1"/>
</dbReference>
<dbReference type="InterPro" id="IPR038763">
    <property type="entry name" value="DHH_sf"/>
</dbReference>
<comment type="caution">
    <text evidence="3">The sequence shown here is derived from an EMBL/GenBank/DDBJ whole genome shotgun (WGS) entry which is preliminary data.</text>
</comment>
<dbReference type="Pfam" id="PF01368">
    <property type="entry name" value="DHH"/>
    <property type="match status" value="1"/>
</dbReference>
<dbReference type="STRING" id="1291764.GCA_001311235_00354"/>
<reference evidence="3 4" key="1">
    <citation type="submission" date="2014-12" db="EMBL/GenBank/DDBJ databases">
        <title>Draft genome sequences of 10 type strains of Lactococcus.</title>
        <authorList>
            <person name="Sun Z."/>
            <person name="Zhong Z."/>
            <person name="Liu W."/>
            <person name="Zhang W."/>
            <person name="Zhang H."/>
        </authorList>
    </citation>
    <scope>NUCLEOTIDE SEQUENCE [LARGE SCALE GENOMIC DNA]</scope>
    <source>
        <strain evidence="3 4">JCM 16395</strain>
    </source>
</reference>
<dbReference type="PANTHER" id="PTHR47618">
    <property type="entry name" value="BIFUNCTIONAL OLIGORIBONUCLEASE AND PAP PHOSPHATASE NRNA"/>
    <property type="match status" value="1"/>
</dbReference>
<dbReference type="SUPFAM" id="SSF64182">
    <property type="entry name" value="DHH phosphoesterases"/>
    <property type="match status" value="1"/>
</dbReference>
<feature type="domain" description="DHHA1" evidence="2">
    <location>
        <begin position="228"/>
        <end position="311"/>
    </location>
</feature>